<protein>
    <submittedName>
        <fullName evidence="1">tRNA 2-thiouridine synthesizing protein D</fullName>
    </submittedName>
</protein>
<evidence type="ECO:0000313" key="1">
    <source>
        <dbReference type="EMBL" id="TDP40636.1"/>
    </source>
</evidence>
<dbReference type="GO" id="GO:0097163">
    <property type="term" value="F:sulfur carrier activity"/>
    <property type="evidence" value="ECO:0007669"/>
    <property type="project" value="TreeGrafter"/>
</dbReference>
<dbReference type="InterPro" id="IPR027396">
    <property type="entry name" value="DsrEFH-like"/>
</dbReference>
<organism evidence="1 2">
    <name type="scientific">Idiomarina aquatica</name>
    <dbReference type="NCBI Taxonomy" id="1327752"/>
    <lineage>
        <taxon>Bacteria</taxon>
        <taxon>Pseudomonadati</taxon>
        <taxon>Pseudomonadota</taxon>
        <taxon>Gammaproteobacteria</taxon>
        <taxon>Alteromonadales</taxon>
        <taxon>Idiomarinaceae</taxon>
        <taxon>Idiomarina</taxon>
    </lineage>
</organism>
<dbReference type="GO" id="GO:0002143">
    <property type="term" value="P:tRNA wobble position uridine thiolation"/>
    <property type="evidence" value="ECO:0007669"/>
    <property type="project" value="TreeGrafter"/>
</dbReference>
<proteinExistence type="predicted"/>
<dbReference type="AlphaFoldDB" id="A0A4R6PQL3"/>
<dbReference type="PANTHER" id="PTHR34874:SF3">
    <property type="entry name" value="SULFURTRANSFERASE TUSD"/>
    <property type="match status" value="1"/>
</dbReference>
<comment type="caution">
    <text evidence="1">The sequence shown here is derived from an EMBL/GenBank/DDBJ whole genome shotgun (WGS) entry which is preliminary data.</text>
</comment>
<dbReference type="EMBL" id="SNXI01000001">
    <property type="protein sequence ID" value="TDP40636.1"/>
    <property type="molecule type" value="Genomic_DNA"/>
</dbReference>
<sequence>MQLCLILQKSISEHLYSERALRFAQQAVAAGHQINCVFFYRSAVNHAKTELSGSAQALQQKWQSWSTQQQVPLIVCHTVAERMGLSDFAPGYQDAGLTALVQAMASADRTLQF</sequence>
<keyword evidence="2" id="KW-1185">Reference proteome</keyword>
<gene>
    <name evidence="1" type="ORF">DEU29_101181</name>
</gene>
<dbReference type="Proteomes" id="UP000295531">
    <property type="component" value="Unassembled WGS sequence"/>
</dbReference>
<dbReference type="PANTHER" id="PTHR34874">
    <property type="entry name" value="PROTEIN YCHN"/>
    <property type="match status" value="1"/>
</dbReference>
<accession>A0A4R6PQL3</accession>
<dbReference type="InterPro" id="IPR003787">
    <property type="entry name" value="Sulphur_relay_DsrE/F-like"/>
</dbReference>
<name>A0A4R6PQL3_9GAMM</name>
<dbReference type="GO" id="GO:1990228">
    <property type="term" value="C:sulfurtransferase complex"/>
    <property type="evidence" value="ECO:0007669"/>
    <property type="project" value="TreeGrafter"/>
</dbReference>
<dbReference type="SUPFAM" id="SSF75169">
    <property type="entry name" value="DsrEFH-like"/>
    <property type="match status" value="1"/>
</dbReference>
<dbReference type="Gene3D" id="3.40.1260.10">
    <property type="entry name" value="DsrEFH-like"/>
    <property type="match status" value="1"/>
</dbReference>
<evidence type="ECO:0000313" key="2">
    <source>
        <dbReference type="Proteomes" id="UP000295531"/>
    </source>
</evidence>
<dbReference type="Pfam" id="PF02635">
    <property type="entry name" value="DsrE"/>
    <property type="match status" value="1"/>
</dbReference>
<reference evidence="1 2" key="1">
    <citation type="submission" date="2019-03" db="EMBL/GenBank/DDBJ databases">
        <title>Freshwater and sediment microbial communities from various areas in North America, analyzing microbe dynamics in response to fracking.</title>
        <authorList>
            <person name="Lamendella R."/>
        </authorList>
    </citation>
    <scope>NUCLEOTIDE SEQUENCE [LARGE SCALE GENOMIC DNA]</scope>
    <source>
        <strain evidence="1 2">18_TX</strain>
    </source>
</reference>
<dbReference type="RefSeq" id="WP_243734390.1">
    <property type="nucleotide sequence ID" value="NZ_SNXI01000001.1"/>
</dbReference>